<proteinExistence type="predicted"/>
<name>A0A6A3C834_HIBSY</name>
<dbReference type="SUPFAM" id="SSF54928">
    <property type="entry name" value="RNA-binding domain, RBD"/>
    <property type="match status" value="1"/>
</dbReference>
<dbReference type="CDD" id="cd00590">
    <property type="entry name" value="RRM_SF"/>
    <property type="match status" value="1"/>
</dbReference>
<feature type="domain" description="RRM" evidence="7">
    <location>
        <begin position="84"/>
        <end position="164"/>
    </location>
</feature>
<evidence type="ECO:0000256" key="5">
    <source>
        <dbReference type="PROSITE-ProRule" id="PRU00176"/>
    </source>
</evidence>
<organism evidence="8 9">
    <name type="scientific">Hibiscus syriacus</name>
    <name type="common">Rose of Sharon</name>
    <dbReference type="NCBI Taxonomy" id="106335"/>
    <lineage>
        <taxon>Eukaryota</taxon>
        <taxon>Viridiplantae</taxon>
        <taxon>Streptophyta</taxon>
        <taxon>Embryophyta</taxon>
        <taxon>Tracheophyta</taxon>
        <taxon>Spermatophyta</taxon>
        <taxon>Magnoliopsida</taxon>
        <taxon>eudicotyledons</taxon>
        <taxon>Gunneridae</taxon>
        <taxon>Pentapetalae</taxon>
        <taxon>rosids</taxon>
        <taxon>malvids</taxon>
        <taxon>Malvales</taxon>
        <taxon>Malvaceae</taxon>
        <taxon>Malvoideae</taxon>
        <taxon>Hibiscus</taxon>
    </lineage>
</organism>
<keyword evidence="9" id="KW-1185">Reference proteome</keyword>
<comment type="subcellular location">
    <subcellularLocation>
        <location evidence="1">Nucleus</location>
    </subcellularLocation>
</comment>
<dbReference type="InterPro" id="IPR035979">
    <property type="entry name" value="RBD_domain_sf"/>
</dbReference>
<evidence type="ECO:0000313" key="9">
    <source>
        <dbReference type="Proteomes" id="UP000436088"/>
    </source>
</evidence>
<dbReference type="InterPro" id="IPR029071">
    <property type="entry name" value="Ubiquitin-like_domsf"/>
</dbReference>
<dbReference type="GO" id="GO:0003729">
    <property type="term" value="F:mRNA binding"/>
    <property type="evidence" value="ECO:0007669"/>
    <property type="project" value="TreeGrafter"/>
</dbReference>
<feature type="region of interest" description="Disordered" evidence="6">
    <location>
        <begin position="1"/>
        <end position="21"/>
    </location>
</feature>
<dbReference type="InterPro" id="IPR051945">
    <property type="entry name" value="RRM_MRD1_RNA_proc_ribogen"/>
</dbReference>
<protein>
    <recommendedName>
        <fullName evidence="7">RRM domain-containing protein</fullName>
    </recommendedName>
</protein>
<evidence type="ECO:0000256" key="2">
    <source>
        <dbReference type="ARBA" id="ARBA00022737"/>
    </source>
</evidence>
<evidence type="ECO:0000256" key="3">
    <source>
        <dbReference type="ARBA" id="ARBA00022884"/>
    </source>
</evidence>
<dbReference type="PROSITE" id="PS50102">
    <property type="entry name" value="RRM"/>
    <property type="match status" value="1"/>
</dbReference>
<gene>
    <name evidence="8" type="ORF">F3Y22_tig00009308pilonHSYRG00006</name>
</gene>
<evidence type="ECO:0000256" key="4">
    <source>
        <dbReference type="ARBA" id="ARBA00023242"/>
    </source>
</evidence>
<dbReference type="InterPro" id="IPR000504">
    <property type="entry name" value="RRM_dom"/>
</dbReference>
<sequence>MGAEGDSSEPRVGNNGGEDEGVMVNIRCSNGTKFTVRTSLESTVGVFKSVLTQNCDVPADQQPRERESKYSDGKDGEVLGGGYWSAFIDNLSRRVRRRTFGEHFSYHGKVIRVFIPFINNRPKYKDCTFAFVHFASKKDLCNAVEKMNNVRIAGKIISVSVAKYDKLSKLKSREGASEEGFKKVEIGELKGRRLTSPAQGKEKMERMSKFLDGRTYRDTVVGVKKVSEGHQISSQRNVKEEKKSLEVFIPMEERLWLKSSLTGICKDIFEVEFVQKALRNEGFKVKVIRWGYAKNGVCLASRRGKVVKIQDQTAHRVDCRVAQLLLRVESPYDIPEQIIITTYGRQFMIKIKVDGAEDFFPELTDMEVEEVAEEPWEESSSDWSKEDVQNRQEEQVGVQELSEPQNRIEYWIRSSQQGKNTTTEGGLNLNIGMENTFVLCKKVYSRKSQKKLMKGEKMGKVWEVFP</sequence>
<dbReference type="SMART" id="SM00360">
    <property type="entry name" value="RRM"/>
    <property type="match status" value="1"/>
</dbReference>
<keyword evidence="3 5" id="KW-0694">RNA-binding</keyword>
<dbReference type="SUPFAM" id="SSF54236">
    <property type="entry name" value="Ubiquitin-like"/>
    <property type="match status" value="1"/>
</dbReference>
<dbReference type="Proteomes" id="UP000436088">
    <property type="component" value="Unassembled WGS sequence"/>
</dbReference>
<dbReference type="Pfam" id="PF00076">
    <property type="entry name" value="RRM_1"/>
    <property type="match status" value="1"/>
</dbReference>
<dbReference type="InterPro" id="IPR012677">
    <property type="entry name" value="Nucleotide-bd_a/b_plait_sf"/>
</dbReference>
<reference evidence="8" key="1">
    <citation type="submission" date="2019-09" db="EMBL/GenBank/DDBJ databases">
        <title>Draft genome information of white flower Hibiscus syriacus.</title>
        <authorList>
            <person name="Kim Y.-M."/>
        </authorList>
    </citation>
    <scope>NUCLEOTIDE SEQUENCE [LARGE SCALE GENOMIC DNA]</scope>
    <source>
        <strain evidence="8">YM2019G1</strain>
    </source>
</reference>
<dbReference type="PANTHER" id="PTHR48039:SF5">
    <property type="entry name" value="RNA-BINDING PROTEIN 28"/>
    <property type="match status" value="1"/>
</dbReference>
<dbReference type="Gene3D" id="3.30.70.330">
    <property type="match status" value="1"/>
</dbReference>
<dbReference type="PANTHER" id="PTHR48039">
    <property type="entry name" value="RNA-BINDING MOTIF PROTEIN 14B"/>
    <property type="match status" value="1"/>
</dbReference>
<keyword evidence="4" id="KW-0539">Nucleus</keyword>
<comment type="caution">
    <text evidence="8">The sequence shown here is derived from an EMBL/GenBank/DDBJ whole genome shotgun (WGS) entry which is preliminary data.</text>
</comment>
<accession>A0A6A3C834</accession>
<evidence type="ECO:0000256" key="1">
    <source>
        <dbReference type="ARBA" id="ARBA00004123"/>
    </source>
</evidence>
<keyword evidence="2" id="KW-0677">Repeat</keyword>
<evidence type="ECO:0000259" key="7">
    <source>
        <dbReference type="PROSITE" id="PS50102"/>
    </source>
</evidence>
<dbReference type="EMBL" id="VEPZ02000443">
    <property type="protein sequence ID" value="KAE8724904.1"/>
    <property type="molecule type" value="Genomic_DNA"/>
</dbReference>
<dbReference type="GO" id="GO:0005730">
    <property type="term" value="C:nucleolus"/>
    <property type="evidence" value="ECO:0007669"/>
    <property type="project" value="TreeGrafter"/>
</dbReference>
<evidence type="ECO:0000256" key="6">
    <source>
        <dbReference type="SAM" id="MobiDB-lite"/>
    </source>
</evidence>
<evidence type="ECO:0000313" key="8">
    <source>
        <dbReference type="EMBL" id="KAE8724904.1"/>
    </source>
</evidence>
<dbReference type="AlphaFoldDB" id="A0A6A3C834"/>